<feature type="compositionally biased region" description="Polar residues" evidence="1">
    <location>
        <begin position="196"/>
        <end position="212"/>
    </location>
</feature>
<accession>A0A0D2JYD1</accession>
<dbReference type="STRING" id="1442371.A0A0D2JYD1"/>
<feature type="compositionally biased region" description="Polar residues" evidence="1">
    <location>
        <begin position="30"/>
        <end position="55"/>
    </location>
</feature>
<feature type="compositionally biased region" description="Acidic residues" evidence="1">
    <location>
        <begin position="127"/>
        <end position="153"/>
    </location>
</feature>
<dbReference type="VEuPathDB" id="FungiDB:Z520_05848"/>
<reference evidence="2 3" key="1">
    <citation type="submission" date="2015-01" db="EMBL/GenBank/DDBJ databases">
        <title>The Genome Sequence of Fonsecaea multimorphosa CBS 102226.</title>
        <authorList>
            <consortium name="The Broad Institute Genomics Platform"/>
            <person name="Cuomo C."/>
            <person name="de Hoog S."/>
            <person name="Gorbushina A."/>
            <person name="Stielow B."/>
            <person name="Teixiera M."/>
            <person name="Abouelleil A."/>
            <person name="Chapman S.B."/>
            <person name="Priest M."/>
            <person name="Young S.K."/>
            <person name="Wortman J."/>
            <person name="Nusbaum C."/>
            <person name="Birren B."/>
        </authorList>
    </citation>
    <scope>NUCLEOTIDE SEQUENCE [LARGE SCALE GENOMIC DNA]</scope>
    <source>
        <strain evidence="2 3">CBS 102226</strain>
    </source>
</reference>
<feature type="compositionally biased region" description="Polar residues" evidence="1">
    <location>
        <begin position="66"/>
        <end position="79"/>
    </location>
</feature>
<name>A0A0D2JYD1_9EURO</name>
<evidence type="ECO:0008006" key="4">
    <source>
        <dbReference type="Google" id="ProtNLM"/>
    </source>
</evidence>
<feature type="compositionally biased region" description="Polar residues" evidence="1">
    <location>
        <begin position="282"/>
        <end position="306"/>
    </location>
</feature>
<proteinExistence type="predicted"/>
<organism evidence="2 3">
    <name type="scientific">Fonsecaea multimorphosa CBS 102226</name>
    <dbReference type="NCBI Taxonomy" id="1442371"/>
    <lineage>
        <taxon>Eukaryota</taxon>
        <taxon>Fungi</taxon>
        <taxon>Dikarya</taxon>
        <taxon>Ascomycota</taxon>
        <taxon>Pezizomycotina</taxon>
        <taxon>Eurotiomycetes</taxon>
        <taxon>Chaetothyriomycetidae</taxon>
        <taxon>Chaetothyriales</taxon>
        <taxon>Herpotrichiellaceae</taxon>
        <taxon>Fonsecaea</taxon>
    </lineage>
</organism>
<protein>
    <recommendedName>
        <fullName evidence="4">F-box domain-containing protein</fullName>
    </recommendedName>
</protein>
<dbReference type="RefSeq" id="XP_016632670.1">
    <property type="nucleotide sequence ID" value="XM_016776351.1"/>
</dbReference>
<evidence type="ECO:0000313" key="3">
    <source>
        <dbReference type="Proteomes" id="UP000053411"/>
    </source>
</evidence>
<evidence type="ECO:0000313" key="2">
    <source>
        <dbReference type="EMBL" id="KIX98547.1"/>
    </source>
</evidence>
<dbReference type="GeneID" id="27711594"/>
<feature type="region of interest" description="Disordered" evidence="1">
    <location>
        <begin position="282"/>
        <end position="314"/>
    </location>
</feature>
<dbReference type="AlphaFoldDB" id="A0A0D2JYD1"/>
<dbReference type="Proteomes" id="UP000053411">
    <property type="component" value="Unassembled WGS sequence"/>
</dbReference>
<dbReference type="EMBL" id="KN848071">
    <property type="protein sequence ID" value="KIX98547.1"/>
    <property type="molecule type" value="Genomic_DNA"/>
</dbReference>
<feature type="compositionally biased region" description="Polar residues" evidence="1">
    <location>
        <begin position="156"/>
        <end position="174"/>
    </location>
</feature>
<feature type="region of interest" description="Disordered" evidence="1">
    <location>
        <begin position="1"/>
        <end position="225"/>
    </location>
</feature>
<sequence length="809" mass="91190">MDDKPPPKKKSRFFSNGKSKVGNILHPFKKQSQAAQEISPDNSTDDSPQSATNNPLLLPNIHTPVGLQTTNPTLTQAGVANSGFGLSRSIHQTSKPPSHGSAARTDPAANVQHQGDRQGKLPQPDATESEVETDLETSSGSEDDQQEQDESDQENVKPNTNPQSNQAVSGLDQMSSKHKRRNAIYGVENLLPPGSPRSNTNGQHAAQGSTPISAPAPPGPLGNSYTFGGVPTNPYVIPAGGQYPFNFRTAQVAPMPSTVERATSDSLRHPLGSGLARIAQQTVHPDTGPLRQQQRPVPTKPSNNGTPAYVDLDRDEYGRRLRNFPSRMARPIAHHGIYVRPTIHPHLGLNPESLVPENFHTAPNRIEHAQEFARLSRKRKRPEAILPPQSYVYQHTGDPNFNIFHGFLLYPELCFTLAAHLPVKDLVSLYAISRDFHTILDTRFTTVILSQATAKAPESARCFMFRSYAHLCRSDPAARIPHPNALLALHKVPRRIPSFRWLKMILHREKVIHEIMTVFAEDGIPLPARCALALKRLWFMLDIPDNARRIGYCHNRGMMTDLDLYFSACFFMKLDMRLNDPVSWEKRDGMRKLLLAQRSFFTILRVLKRDIWTTRFDALREWVKCKYTPAPDEVGLSIFGVPPHRIGKGRLEYWGLKGAQALGRQPEVLLRPDQLIIREAFRRGIRFEKHYLRFMLYGYIRPDTLEDYAPRTYGRRIGEIKDDEYEVDDVVGGVAALGVDDEGFDPLLDLGQPRQVSRLTIVKEETSKREMELRKAEEELLKKCHEWWEHEQKQLRESQKQKHGGGGRG</sequence>
<evidence type="ECO:0000256" key="1">
    <source>
        <dbReference type="SAM" id="MobiDB-lite"/>
    </source>
</evidence>
<keyword evidence="3" id="KW-1185">Reference proteome</keyword>
<dbReference type="OrthoDB" id="4966at2759"/>
<gene>
    <name evidence="2" type="ORF">Z520_05848</name>
</gene>